<accession>A0A9D1NEX2</accession>
<proteinExistence type="predicted"/>
<comment type="caution">
    <text evidence="1">The sequence shown here is derived from an EMBL/GenBank/DDBJ whole genome shotgun (WGS) entry which is preliminary data.</text>
</comment>
<organism evidence="1 2">
    <name type="scientific">Candidatus Caccopulliclostridium gallistercoris</name>
    <dbReference type="NCBI Taxonomy" id="2840719"/>
    <lineage>
        <taxon>Bacteria</taxon>
        <taxon>Bacillati</taxon>
        <taxon>Bacillota</taxon>
        <taxon>Clostridia</taxon>
        <taxon>Candidatus Caccopulliclostridium</taxon>
    </lineage>
</organism>
<gene>
    <name evidence="1" type="ORF">IAA62_04940</name>
</gene>
<dbReference type="InterPro" id="IPR027417">
    <property type="entry name" value="P-loop_NTPase"/>
</dbReference>
<dbReference type="AlphaFoldDB" id="A0A9D1NEX2"/>
<dbReference type="Gene3D" id="3.40.50.300">
    <property type="entry name" value="P-loop containing nucleotide triphosphate hydrolases"/>
    <property type="match status" value="1"/>
</dbReference>
<evidence type="ECO:0000313" key="1">
    <source>
        <dbReference type="EMBL" id="HIV01877.1"/>
    </source>
</evidence>
<reference evidence="1" key="2">
    <citation type="journal article" date="2021" name="PeerJ">
        <title>Extensive microbial diversity within the chicken gut microbiome revealed by metagenomics and culture.</title>
        <authorList>
            <person name="Gilroy R."/>
            <person name="Ravi A."/>
            <person name="Getino M."/>
            <person name="Pursley I."/>
            <person name="Horton D.L."/>
            <person name="Alikhan N.F."/>
            <person name="Baker D."/>
            <person name="Gharbi K."/>
            <person name="Hall N."/>
            <person name="Watson M."/>
            <person name="Adriaenssens E.M."/>
            <person name="Foster-Nyarko E."/>
            <person name="Jarju S."/>
            <person name="Secka A."/>
            <person name="Antonio M."/>
            <person name="Oren A."/>
            <person name="Chaudhuri R.R."/>
            <person name="La Ragione R."/>
            <person name="Hildebrand F."/>
            <person name="Pallen M.J."/>
        </authorList>
    </citation>
    <scope>NUCLEOTIDE SEQUENCE</scope>
    <source>
        <strain evidence="1">CHK186-9395</strain>
    </source>
</reference>
<sequence>MKPNLVIIGFEKEFNKKLCIYLADKLDMFFVDVKELIEYDLVNSREALLRCGKEYIEKEERKTVRNVSEYENTVVNIPYDIFVNNRDFFKENNINIFIKPYKSGYADDIVLEDRMALLKNYCTLFIENSENSVESCYNKILNGLKGDKK</sequence>
<dbReference type="Proteomes" id="UP000886861">
    <property type="component" value="Unassembled WGS sequence"/>
</dbReference>
<reference evidence="1" key="1">
    <citation type="submission" date="2020-10" db="EMBL/GenBank/DDBJ databases">
        <authorList>
            <person name="Gilroy R."/>
        </authorList>
    </citation>
    <scope>NUCLEOTIDE SEQUENCE</scope>
    <source>
        <strain evidence="1">CHK186-9395</strain>
    </source>
</reference>
<name>A0A9D1NEX2_9FIRM</name>
<evidence type="ECO:0000313" key="2">
    <source>
        <dbReference type="Proteomes" id="UP000886861"/>
    </source>
</evidence>
<dbReference type="EMBL" id="DVOJ01000016">
    <property type="protein sequence ID" value="HIV01877.1"/>
    <property type="molecule type" value="Genomic_DNA"/>
</dbReference>
<protein>
    <submittedName>
        <fullName evidence="1">Uncharacterized protein</fullName>
    </submittedName>
</protein>